<dbReference type="Pfam" id="PF04264">
    <property type="entry name" value="YceI"/>
    <property type="match status" value="1"/>
</dbReference>
<dbReference type="InterPro" id="IPR007372">
    <property type="entry name" value="Lipid/polyisoprenoid-bd_YceI"/>
</dbReference>
<keyword evidence="1" id="KW-0732">Signal</keyword>
<dbReference type="PIRSF" id="PIRSF029811">
    <property type="entry name" value="UCP029811"/>
    <property type="match status" value="1"/>
</dbReference>
<sequence>MLKSLMVAVGTLSALPALAAWQLDSNDSQLHFLSTKNAQVTEIHEFKQLEGSVDDSGALKIQVDLASVATGIDIRDTRMQTKLFNTSEYTSATFSGTLPETVLTMAAGTSAIKTIEGAIDLQGKNVATTFTVMINRLTDTTFTVATVKPTLLAAGDFGLTEGVKTLQSIAGLESITMTVPVTFAATFTQQ</sequence>
<dbReference type="PANTHER" id="PTHR34406:SF1">
    <property type="entry name" value="PROTEIN YCEI"/>
    <property type="match status" value="1"/>
</dbReference>
<dbReference type="InterPro" id="IPR036761">
    <property type="entry name" value="TTHA0802/YceI-like_sf"/>
</dbReference>
<dbReference type="SMART" id="SM00867">
    <property type="entry name" value="YceI"/>
    <property type="match status" value="1"/>
</dbReference>
<evidence type="ECO:0000313" key="3">
    <source>
        <dbReference type="EMBL" id="QPG05583.1"/>
    </source>
</evidence>
<dbReference type="PANTHER" id="PTHR34406">
    <property type="entry name" value="PROTEIN YCEI"/>
    <property type="match status" value="1"/>
</dbReference>
<dbReference type="AlphaFoldDB" id="A0A7S9DXQ1"/>
<dbReference type="KEGG" id="smaa:IT774_16090"/>
<reference evidence="3 4" key="1">
    <citation type="submission" date="2020-11" db="EMBL/GenBank/DDBJ databases">
        <title>Complete genome sequence for Salinimonas sp. strain G2-b.</title>
        <authorList>
            <person name="Park S.-J."/>
        </authorList>
    </citation>
    <scope>NUCLEOTIDE SEQUENCE [LARGE SCALE GENOMIC DNA]</scope>
    <source>
        <strain evidence="3 4">G2-b</strain>
    </source>
</reference>
<dbReference type="RefSeq" id="WP_195810669.1">
    <property type="nucleotide sequence ID" value="NZ_CP064795.1"/>
</dbReference>
<name>A0A7S9DXQ1_9ALTE</name>
<feature type="chain" id="PRO_5032871433" evidence="1">
    <location>
        <begin position="20"/>
        <end position="190"/>
    </location>
</feature>
<proteinExistence type="predicted"/>
<feature type="domain" description="Lipid/polyisoprenoid-binding YceI-like" evidence="2">
    <location>
        <begin position="20"/>
        <end position="188"/>
    </location>
</feature>
<gene>
    <name evidence="3" type="ORF">IT774_16090</name>
</gene>
<keyword evidence="4" id="KW-1185">Reference proteome</keyword>
<evidence type="ECO:0000259" key="2">
    <source>
        <dbReference type="SMART" id="SM00867"/>
    </source>
</evidence>
<organism evidence="3 4">
    <name type="scientific">Salinimonas marina</name>
    <dbReference type="NCBI Taxonomy" id="2785918"/>
    <lineage>
        <taxon>Bacteria</taxon>
        <taxon>Pseudomonadati</taxon>
        <taxon>Pseudomonadota</taxon>
        <taxon>Gammaproteobacteria</taxon>
        <taxon>Alteromonadales</taxon>
        <taxon>Alteromonadaceae</taxon>
        <taxon>Alteromonas/Salinimonas group</taxon>
        <taxon>Salinimonas</taxon>
    </lineage>
</organism>
<evidence type="ECO:0000256" key="1">
    <source>
        <dbReference type="SAM" id="SignalP"/>
    </source>
</evidence>
<dbReference type="Proteomes" id="UP000595095">
    <property type="component" value="Chromosome"/>
</dbReference>
<protein>
    <submittedName>
        <fullName evidence="3">YceI family protein</fullName>
    </submittedName>
</protein>
<evidence type="ECO:0000313" key="4">
    <source>
        <dbReference type="Proteomes" id="UP000595095"/>
    </source>
</evidence>
<dbReference type="EMBL" id="CP064795">
    <property type="protein sequence ID" value="QPG05583.1"/>
    <property type="molecule type" value="Genomic_DNA"/>
</dbReference>
<dbReference type="InterPro" id="IPR027016">
    <property type="entry name" value="UCP029811"/>
</dbReference>
<accession>A0A7S9DXQ1</accession>
<feature type="signal peptide" evidence="1">
    <location>
        <begin position="1"/>
        <end position="19"/>
    </location>
</feature>
<dbReference type="Gene3D" id="2.40.128.110">
    <property type="entry name" value="Lipid/polyisoprenoid-binding, YceI-like"/>
    <property type="match status" value="1"/>
</dbReference>
<dbReference type="SUPFAM" id="SSF101874">
    <property type="entry name" value="YceI-like"/>
    <property type="match status" value="1"/>
</dbReference>